<dbReference type="PANTHER" id="PTHR48043:SF145">
    <property type="entry name" value="FI06409P-RELATED"/>
    <property type="match status" value="1"/>
</dbReference>
<keyword evidence="2" id="KW-0328">Glycosyltransferase</keyword>
<evidence type="ECO:0000313" key="5">
    <source>
        <dbReference type="Proteomes" id="UP001233999"/>
    </source>
</evidence>
<dbReference type="EMBL" id="JASPKZ010006577">
    <property type="protein sequence ID" value="KAJ9587119.1"/>
    <property type="molecule type" value="Genomic_DNA"/>
</dbReference>
<comment type="caution">
    <text evidence="4">The sequence shown here is derived from an EMBL/GenBank/DDBJ whole genome shotgun (WGS) entry which is preliminary data.</text>
</comment>
<comment type="similarity">
    <text evidence="1">Belongs to the UDP-glycosyltransferase family.</text>
</comment>
<dbReference type="SUPFAM" id="SSF53756">
    <property type="entry name" value="UDP-Glycosyltransferase/glycogen phosphorylase"/>
    <property type="match status" value="1"/>
</dbReference>
<accession>A0AAD7ZUH6</accession>
<dbReference type="Pfam" id="PF00201">
    <property type="entry name" value="UDPGT"/>
    <property type="match status" value="1"/>
</dbReference>
<keyword evidence="5" id="KW-1185">Reference proteome</keyword>
<dbReference type="InterPro" id="IPR050271">
    <property type="entry name" value="UDP-glycosyltransferase"/>
</dbReference>
<feature type="non-terminal residue" evidence="4">
    <location>
        <position position="107"/>
    </location>
</feature>
<dbReference type="GO" id="GO:0008194">
    <property type="term" value="F:UDP-glycosyltransferase activity"/>
    <property type="evidence" value="ECO:0007669"/>
    <property type="project" value="InterPro"/>
</dbReference>
<protein>
    <submittedName>
        <fullName evidence="4">Uncharacterized protein</fullName>
    </submittedName>
</protein>
<reference evidence="4" key="2">
    <citation type="submission" date="2023-05" db="EMBL/GenBank/DDBJ databases">
        <authorList>
            <person name="Fouks B."/>
        </authorList>
    </citation>
    <scope>NUCLEOTIDE SEQUENCE</scope>
    <source>
        <strain evidence="4">Stay&amp;Tobe</strain>
        <tissue evidence="4">Testes</tissue>
    </source>
</reference>
<dbReference type="InterPro" id="IPR002213">
    <property type="entry name" value="UDP_glucos_trans"/>
</dbReference>
<evidence type="ECO:0000256" key="2">
    <source>
        <dbReference type="ARBA" id="ARBA00022676"/>
    </source>
</evidence>
<proteinExistence type="inferred from homology"/>
<reference evidence="4" key="1">
    <citation type="journal article" date="2023" name="IScience">
        <title>Live-bearing cockroach genome reveals convergent evolutionary mechanisms linked to viviparity in insects and beyond.</title>
        <authorList>
            <person name="Fouks B."/>
            <person name="Harrison M.C."/>
            <person name="Mikhailova A.A."/>
            <person name="Marchal E."/>
            <person name="English S."/>
            <person name="Carruthers M."/>
            <person name="Jennings E.C."/>
            <person name="Chiamaka E.L."/>
            <person name="Frigard R.A."/>
            <person name="Pippel M."/>
            <person name="Attardo G.M."/>
            <person name="Benoit J.B."/>
            <person name="Bornberg-Bauer E."/>
            <person name="Tobe S.S."/>
        </authorList>
    </citation>
    <scope>NUCLEOTIDE SEQUENCE</scope>
    <source>
        <strain evidence="4">Stay&amp;Tobe</strain>
    </source>
</reference>
<dbReference type="PANTHER" id="PTHR48043">
    <property type="entry name" value="EG:EG0003.4 PROTEIN-RELATED"/>
    <property type="match status" value="1"/>
</dbReference>
<organism evidence="4 5">
    <name type="scientific">Diploptera punctata</name>
    <name type="common">Pacific beetle cockroach</name>
    <dbReference type="NCBI Taxonomy" id="6984"/>
    <lineage>
        <taxon>Eukaryota</taxon>
        <taxon>Metazoa</taxon>
        <taxon>Ecdysozoa</taxon>
        <taxon>Arthropoda</taxon>
        <taxon>Hexapoda</taxon>
        <taxon>Insecta</taxon>
        <taxon>Pterygota</taxon>
        <taxon>Neoptera</taxon>
        <taxon>Polyneoptera</taxon>
        <taxon>Dictyoptera</taxon>
        <taxon>Blattodea</taxon>
        <taxon>Blaberoidea</taxon>
        <taxon>Blaberidae</taxon>
        <taxon>Diplopterinae</taxon>
        <taxon>Diploptera</taxon>
    </lineage>
</organism>
<sequence>MGNPHNPAFVPNLLTSFSDKMSFIQRLRNTFMEGIFIAFHKSQEVLITQKYVNQYFGEDVPSLSELVRNTSLLLLNTHFTLNRPRPLLPSVIEVGGLHIKSPKQLPT</sequence>
<evidence type="ECO:0000256" key="1">
    <source>
        <dbReference type="ARBA" id="ARBA00009995"/>
    </source>
</evidence>
<evidence type="ECO:0000313" key="4">
    <source>
        <dbReference type="EMBL" id="KAJ9587119.1"/>
    </source>
</evidence>
<dbReference type="AlphaFoldDB" id="A0AAD7ZUH6"/>
<evidence type="ECO:0000256" key="3">
    <source>
        <dbReference type="ARBA" id="ARBA00022679"/>
    </source>
</evidence>
<gene>
    <name evidence="4" type="ORF">L9F63_028308</name>
</gene>
<keyword evidence="3" id="KW-0808">Transferase</keyword>
<name>A0AAD7ZUH6_DIPPU</name>
<dbReference type="Proteomes" id="UP001233999">
    <property type="component" value="Unassembled WGS sequence"/>
</dbReference>